<evidence type="ECO:0000256" key="3">
    <source>
        <dbReference type="ARBA" id="ARBA00022833"/>
    </source>
</evidence>
<sequence length="467" mass="53975">GSVGPVICVLAGEIWKSTGELNINEFSEDCDIFSVGQFVFDLNGGALGRSFFEFPNSFQKRREKPKKNIKEKREFLRKDFNTMEPVNEVRVILSERKKTLLVVKEFKYRLINKRKDNLLKWRCTKKMCLATILTKSNYTVLSTKGDHKHEKENKIELQVLREKCKQKASESKSTRPLKLIRTELLKCPADTEYKNIKAIREAMYIERRKSFPEFPKSIDHVFLQLKEMKNNSSFLNNLCLELCSSPLIVKKLHLDFETGAHEAAINIFPEVTLIGCRFHYFQCLWRKISGHSQLRLPYLKNDDFGKWINMFSGLIFLPPNEVEDAFVELISICPDQKNGTIFSDYVLQTFVSPDSKFPPDVWAGEPSLNPRTTNGPESFHRTFNGHFYACHPAVPVVISVLIQTQAETSTKMYSIVQKGSINKMAKKDKLLNNKTISLYNNYKNNKTPDELIVYLSEISQLYKPKKL</sequence>
<keyword evidence="6" id="KW-1185">Reference proteome</keyword>
<dbReference type="GO" id="GO:0008270">
    <property type="term" value="F:zinc ion binding"/>
    <property type="evidence" value="ECO:0007669"/>
    <property type="project" value="UniProtKB-KW"/>
</dbReference>
<feature type="domain" description="FLYWCH-type" evidence="4">
    <location>
        <begin position="93"/>
        <end position="149"/>
    </location>
</feature>
<gene>
    <name evidence="5" type="ORF">FWK35_00032390</name>
</gene>
<evidence type="ECO:0000313" key="5">
    <source>
        <dbReference type="EMBL" id="KAF0766237.1"/>
    </source>
</evidence>
<reference evidence="5 6" key="1">
    <citation type="submission" date="2019-08" db="EMBL/GenBank/DDBJ databases">
        <title>Whole genome of Aphis craccivora.</title>
        <authorList>
            <person name="Voronova N.V."/>
            <person name="Shulinski R.S."/>
            <person name="Bandarenka Y.V."/>
            <person name="Zhorov D.G."/>
            <person name="Warner D."/>
        </authorList>
    </citation>
    <scope>NUCLEOTIDE SEQUENCE [LARGE SCALE GENOMIC DNA]</scope>
    <source>
        <strain evidence="5">180601</strain>
        <tissue evidence="5">Whole Body</tissue>
    </source>
</reference>
<proteinExistence type="predicted"/>
<organism evidence="5 6">
    <name type="scientific">Aphis craccivora</name>
    <name type="common">Cowpea aphid</name>
    <dbReference type="NCBI Taxonomy" id="307492"/>
    <lineage>
        <taxon>Eukaryota</taxon>
        <taxon>Metazoa</taxon>
        <taxon>Ecdysozoa</taxon>
        <taxon>Arthropoda</taxon>
        <taxon>Hexapoda</taxon>
        <taxon>Insecta</taxon>
        <taxon>Pterygota</taxon>
        <taxon>Neoptera</taxon>
        <taxon>Paraneoptera</taxon>
        <taxon>Hemiptera</taxon>
        <taxon>Sternorrhyncha</taxon>
        <taxon>Aphidomorpha</taxon>
        <taxon>Aphidoidea</taxon>
        <taxon>Aphididae</taxon>
        <taxon>Aphidini</taxon>
        <taxon>Aphis</taxon>
        <taxon>Aphis</taxon>
    </lineage>
</organism>
<dbReference type="Gene3D" id="2.20.25.240">
    <property type="match status" value="1"/>
</dbReference>
<dbReference type="AlphaFoldDB" id="A0A6G0Z6A0"/>
<protein>
    <submittedName>
        <fullName evidence="5">MULE domain-containing protein</fullName>
    </submittedName>
</protein>
<dbReference type="EMBL" id="VUJU01001237">
    <property type="protein sequence ID" value="KAF0766237.1"/>
    <property type="molecule type" value="Genomic_DNA"/>
</dbReference>
<evidence type="ECO:0000259" key="4">
    <source>
        <dbReference type="Pfam" id="PF04500"/>
    </source>
</evidence>
<name>A0A6G0Z6A0_APHCR</name>
<accession>A0A6G0Z6A0</accession>
<keyword evidence="1" id="KW-0479">Metal-binding</keyword>
<dbReference type="OrthoDB" id="6607069at2759"/>
<dbReference type="Pfam" id="PF04500">
    <property type="entry name" value="FLYWCH"/>
    <property type="match status" value="1"/>
</dbReference>
<dbReference type="Proteomes" id="UP000478052">
    <property type="component" value="Unassembled WGS sequence"/>
</dbReference>
<dbReference type="InterPro" id="IPR007588">
    <property type="entry name" value="Znf_FLYWCH"/>
</dbReference>
<feature type="non-terminal residue" evidence="5">
    <location>
        <position position="467"/>
    </location>
</feature>
<evidence type="ECO:0000256" key="2">
    <source>
        <dbReference type="ARBA" id="ARBA00022771"/>
    </source>
</evidence>
<feature type="non-terminal residue" evidence="5">
    <location>
        <position position="1"/>
    </location>
</feature>
<comment type="caution">
    <text evidence="5">The sequence shown here is derived from an EMBL/GenBank/DDBJ whole genome shotgun (WGS) entry which is preliminary data.</text>
</comment>
<evidence type="ECO:0000313" key="6">
    <source>
        <dbReference type="Proteomes" id="UP000478052"/>
    </source>
</evidence>
<evidence type="ECO:0000256" key="1">
    <source>
        <dbReference type="ARBA" id="ARBA00022723"/>
    </source>
</evidence>
<keyword evidence="3" id="KW-0862">Zinc</keyword>
<keyword evidence="2" id="KW-0863">Zinc-finger</keyword>